<dbReference type="SMART" id="SM00216">
    <property type="entry name" value="VWD"/>
    <property type="match status" value="1"/>
</dbReference>
<dbReference type="InterPro" id="IPR050780">
    <property type="entry name" value="Mucin_vWF_Thrombospondin_sf"/>
</dbReference>
<reference evidence="6" key="1">
    <citation type="submission" date="2025-08" db="UniProtKB">
        <authorList>
            <consortium name="RefSeq"/>
        </authorList>
    </citation>
    <scope>IDENTIFICATION</scope>
    <source>
        <tissue evidence="6">Testes</tissue>
    </source>
</reference>
<dbReference type="RefSeq" id="XP_006819027.1">
    <property type="nucleotide sequence ID" value="XM_006818964.1"/>
</dbReference>
<feature type="domain" description="VWFD" evidence="4">
    <location>
        <begin position="127"/>
        <end position="324"/>
    </location>
</feature>
<proteinExistence type="predicted"/>
<sequence length="326" mass="35952">MKIYCVFLLMAIVSQTLAVPNRRGTLKCLKCHKQDDLTVGQCIKNAAFETCSSNKPTCMTELWNNNGKIVFSSECQQSRACAEEEANEPKMNQCDKHPLNIATKCRYCCSIQEELSPGGYCRFPAWKTCVVKGDPHFFTFDDYRYDFSGSCAYTLLEDISNGPGAVPSYKISATNMYLGLTARVVDVNITVEGHAVEIGTIIGDDDSSVDIRIDGISPTINSFPYELNEGRLIIDNDEGGYMTVSAPIAGLIVFWNKKYHLEIMLDTTMVMEDRLTIGGMCGNANGNMDFQDELKTRGGSAVHDESPESIANFASSWEVTGTCVSM</sequence>
<feature type="signal peptide" evidence="3">
    <location>
        <begin position="1"/>
        <end position="18"/>
    </location>
</feature>
<accession>A0ABM0MG86</accession>
<dbReference type="Proteomes" id="UP000694865">
    <property type="component" value="Unplaced"/>
</dbReference>
<dbReference type="PROSITE" id="PS51233">
    <property type="entry name" value="VWFD"/>
    <property type="match status" value="1"/>
</dbReference>
<evidence type="ECO:0000256" key="3">
    <source>
        <dbReference type="SAM" id="SignalP"/>
    </source>
</evidence>
<organism evidence="5 6">
    <name type="scientific">Saccoglossus kowalevskii</name>
    <name type="common">Acorn worm</name>
    <dbReference type="NCBI Taxonomy" id="10224"/>
    <lineage>
        <taxon>Eukaryota</taxon>
        <taxon>Metazoa</taxon>
        <taxon>Hemichordata</taxon>
        <taxon>Enteropneusta</taxon>
        <taxon>Harrimaniidae</taxon>
        <taxon>Saccoglossus</taxon>
    </lineage>
</organism>
<keyword evidence="5" id="KW-1185">Reference proteome</keyword>
<name>A0ABM0MG86_SACKO</name>
<keyword evidence="1" id="KW-1015">Disulfide bond</keyword>
<dbReference type="GeneID" id="102804971"/>
<dbReference type="PANTHER" id="PTHR11339">
    <property type="entry name" value="EXTRACELLULAR MATRIX GLYCOPROTEIN RELATED"/>
    <property type="match status" value="1"/>
</dbReference>
<dbReference type="InterPro" id="IPR001846">
    <property type="entry name" value="VWF_type-D"/>
</dbReference>
<dbReference type="Pfam" id="PF00094">
    <property type="entry name" value="VWD"/>
    <property type="match status" value="1"/>
</dbReference>
<evidence type="ECO:0000256" key="2">
    <source>
        <dbReference type="ARBA" id="ARBA00023180"/>
    </source>
</evidence>
<keyword evidence="2" id="KW-0325">Glycoprotein</keyword>
<keyword evidence="3" id="KW-0732">Signal</keyword>
<protein>
    <submittedName>
        <fullName evidence="6">Mucin-6-like</fullName>
    </submittedName>
</protein>
<dbReference type="PANTHER" id="PTHR11339:SF373">
    <property type="entry name" value="VWFD DOMAIN-CONTAINING PROTEIN"/>
    <property type="match status" value="1"/>
</dbReference>
<evidence type="ECO:0000313" key="6">
    <source>
        <dbReference type="RefSeq" id="XP_006819027.1"/>
    </source>
</evidence>
<gene>
    <name evidence="6" type="primary">LOC102804971</name>
</gene>
<evidence type="ECO:0000313" key="5">
    <source>
        <dbReference type="Proteomes" id="UP000694865"/>
    </source>
</evidence>
<evidence type="ECO:0000259" key="4">
    <source>
        <dbReference type="PROSITE" id="PS51233"/>
    </source>
</evidence>
<evidence type="ECO:0000256" key="1">
    <source>
        <dbReference type="ARBA" id="ARBA00023157"/>
    </source>
</evidence>
<feature type="chain" id="PRO_5047237566" evidence="3">
    <location>
        <begin position="19"/>
        <end position="326"/>
    </location>
</feature>